<reference evidence="2 3" key="1">
    <citation type="submission" date="2020-07" db="EMBL/GenBank/DDBJ databases">
        <title>Halosimplex pelagicum sp. nov. and Halosimplex rubrum sp. nov., isolated from salted brown alga Laminaria, and emended description of the genus Halosimplex.</title>
        <authorList>
            <person name="Cui H."/>
        </authorList>
    </citation>
    <scope>NUCLEOTIDE SEQUENCE [LARGE SCALE GENOMIC DNA]</scope>
    <source>
        <strain evidence="2 3">R27</strain>
    </source>
</reference>
<gene>
    <name evidence="2" type="ORF">HZS55_15785</name>
</gene>
<dbReference type="OrthoDB" id="270161at2157"/>
<dbReference type="InterPro" id="IPR050311">
    <property type="entry name" value="ORC1/CDC6"/>
</dbReference>
<evidence type="ECO:0000313" key="2">
    <source>
        <dbReference type="EMBL" id="QLH78659.1"/>
    </source>
</evidence>
<dbReference type="KEGG" id="hrr:HZS55_15785"/>
<protein>
    <submittedName>
        <fullName evidence="2">AAA family ATPase</fullName>
    </submittedName>
</protein>
<keyword evidence="3" id="KW-1185">Reference proteome</keyword>
<dbReference type="InterPro" id="IPR041664">
    <property type="entry name" value="AAA_16"/>
</dbReference>
<dbReference type="EMBL" id="CP058910">
    <property type="protein sequence ID" value="QLH78659.1"/>
    <property type="molecule type" value="Genomic_DNA"/>
</dbReference>
<name>A0A7D5PBT9_9EURY</name>
<evidence type="ECO:0000313" key="3">
    <source>
        <dbReference type="Proteomes" id="UP000509667"/>
    </source>
</evidence>
<dbReference type="InterPro" id="IPR027417">
    <property type="entry name" value="P-loop_NTPase"/>
</dbReference>
<dbReference type="AlphaFoldDB" id="A0A7D5PBT9"/>
<dbReference type="GeneID" id="56079354"/>
<feature type="domain" description="Orc1-like AAA ATPase" evidence="1">
    <location>
        <begin position="16"/>
        <end position="136"/>
    </location>
</feature>
<dbReference type="Proteomes" id="UP000509667">
    <property type="component" value="Chromosome"/>
</dbReference>
<sequence>MISNPHVFEGEYVPDRLLHRDAEQNALARAFEPALRGERPDDVLLYGPHGVGKTALVRHTVSDLQDETDANWAHIRTMGETVAEIVREALRQLGGDPGDREPLEDVCLALRERVTDPTVVVLDEADDLNEDVLRRLTDVSWVGVVPIVHDPEHFRQDLDDHRVQHRLTGAGLQLSTYAPAELADILEPRVRKGLRGGVDRSYLERIADRSSGTARNSCW</sequence>
<dbReference type="CDD" id="cd00009">
    <property type="entry name" value="AAA"/>
    <property type="match status" value="1"/>
</dbReference>
<organism evidence="2 3">
    <name type="scientific">Halosimplex rubrum</name>
    <dbReference type="NCBI Taxonomy" id="869889"/>
    <lineage>
        <taxon>Archaea</taxon>
        <taxon>Methanobacteriati</taxon>
        <taxon>Methanobacteriota</taxon>
        <taxon>Stenosarchaea group</taxon>
        <taxon>Halobacteria</taxon>
        <taxon>Halobacteriales</taxon>
        <taxon>Haloarculaceae</taxon>
        <taxon>Halosimplex</taxon>
    </lineage>
</organism>
<proteinExistence type="predicted"/>
<dbReference type="SUPFAM" id="SSF52540">
    <property type="entry name" value="P-loop containing nucleoside triphosphate hydrolases"/>
    <property type="match status" value="1"/>
</dbReference>
<dbReference type="RefSeq" id="WP_179908538.1">
    <property type="nucleotide sequence ID" value="NZ_CP058910.1"/>
</dbReference>
<dbReference type="PANTHER" id="PTHR10763:SF26">
    <property type="entry name" value="CELL DIVISION CONTROL PROTEIN 6 HOMOLOG"/>
    <property type="match status" value="1"/>
</dbReference>
<accession>A0A7D5PBT9</accession>
<dbReference type="Gene3D" id="1.10.8.60">
    <property type="match status" value="1"/>
</dbReference>
<dbReference type="PANTHER" id="PTHR10763">
    <property type="entry name" value="CELL DIVISION CONTROL PROTEIN 6-RELATED"/>
    <property type="match status" value="1"/>
</dbReference>
<evidence type="ECO:0000259" key="1">
    <source>
        <dbReference type="Pfam" id="PF13191"/>
    </source>
</evidence>
<dbReference type="Pfam" id="PF13191">
    <property type="entry name" value="AAA_16"/>
    <property type="match status" value="1"/>
</dbReference>
<dbReference type="Gene3D" id="3.40.50.300">
    <property type="entry name" value="P-loop containing nucleotide triphosphate hydrolases"/>
    <property type="match status" value="1"/>
</dbReference>